<gene>
    <name evidence="1" type="ORF">QTO34_006604</name>
</gene>
<organism evidence="1 2">
    <name type="scientific">Cnephaeus nilssonii</name>
    <name type="common">Northern bat</name>
    <name type="synonym">Eptesicus nilssonii</name>
    <dbReference type="NCBI Taxonomy" id="3371016"/>
    <lineage>
        <taxon>Eukaryota</taxon>
        <taxon>Metazoa</taxon>
        <taxon>Chordata</taxon>
        <taxon>Craniata</taxon>
        <taxon>Vertebrata</taxon>
        <taxon>Euteleostomi</taxon>
        <taxon>Mammalia</taxon>
        <taxon>Eutheria</taxon>
        <taxon>Laurasiatheria</taxon>
        <taxon>Chiroptera</taxon>
        <taxon>Yangochiroptera</taxon>
        <taxon>Vespertilionidae</taxon>
        <taxon>Cnephaeus</taxon>
    </lineage>
</organism>
<protein>
    <submittedName>
        <fullName evidence="1">Uncharacterized protein</fullName>
    </submittedName>
</protein>
<keyword evidence="2" id="KW-1185">Reference proteome</keyword>
<dbReference type="Proteomes" id="UP001177744">
    <property type="component" value="Unassembled WGS sequence"/>
</dbReference>
<dbReference type="EMBL" id="JAULJE010000017">
    <property type="protein sequence ID" value="KAK1333070.1"/>
    <property type="molecule type" value="Genomic_DNA"/>
</dbReference>
<proteinExistence type="predicted"/>
<evidence type="ECO:0000313" key="2">
    <source>
        <dbReference type="Proteomes" id="UP001177744"/>
    </source>
</evidence>
<reference evidence="1" key="1">
    <citation type="submission" date="2023-06" db="EMBL/GenBank/DDBJ databases">
        <title>Reference genome for the Northern bat (Eptesicus nilssonii), a most northern bat species.</title>
        <authorList>
            <person name="Laine V.N."/>
            <person name="Pulliainen A.T."/>
            <person name="Lilley T.M."/>
        </authorList>
    </citation>
    <scope>NUCLEOTIDE SEQUENCE</scope>
    <source>
        <strain evidence="1">BLF_Eptnil</strain>
        <tissue evidence="1">Kidney</tissue>
    </source>
</reference>
<name>A0AA40HKU3_CNENI</name>
<evidence type="ECO:0000313" key="1">
    <source>
        <dbReference type="EMBL" id="KAK1333070.1"/>
    </source>
</evidence>
<sequence>MDWGEAVYQFLVFLCPNVVGPLWPEKTPAERMHSEHGHLSPVPAQLTQGACPVNLAFRWKMSGVGWFRRFSQYCILGLEKGRKDSHNKASPRAVNVCFGGAGKFRNPLRRVTHHFAFSNTCVISVQAFGEREESGFSRAGAWPLVFPLSWHLVEGCQCHWSQKPVSHEAVVCWEGGPNLCICHSLSKQANCFPNLPPYK</sequence>
<dbReference type="AlphaFoldDB" id="A0AA40HKU3"/>
<comment type="caution">
    <text evidence="1">The sequence shown here is derived from an EMBL/GenBank/DDBJ whole genome shotgun (WGS) entry which is preliminary data.</text>
</comment>
<accession>A0AA40HKU3</accession>